<dbReference type="AlphaFoldDB" id="A0A0F9K626"/>
<gene>
    <name evidence="1" type="ORF">LCGC14_1742070</name>
</gene>
<dbReference type="Gene3D" id="2.60.120.10">
    <property type="entry name" value="Jelly Rolls"/>
    <property type="match status" value="1"/>
</dbReference>
<protein>
    <recommendedName>
        <fullName evidence="2">Mannose-6-phosphate isomerase</fullName>
    </recommendedName>
</protein>
<reference evidence="1" key="1">
    <citation type="journal article" date="2015" name="Nature">
        <title>Complex archaea that bridge the gap between prokaryotes and eukaryotes.</title>
        <authorList>
            <person name="Spang A."/>
            <person name="Saw J.H."/>
            <person name="Jorgensen S.L."/>
            <person name="Zaremba-Niedzwiedzka K."/>
            <person name="Martijn J."/>
            <person name="Lind A.E."/>
            <person name="van Eijk R."/>
            <person name="Schleper C."/>
            <person name="Guy L."/>
            <person name="Ettema T.J."/>
        </authorList>
    </citation>
    <scope>NUCLEOTIDE SEQUENCE</scope>
</reference>
<comment type="caution">
    <text evidence="1">The sequence shown here is derived from an EMBL/GenBank/DDBJ whole genome shotgun (WGS) entry which is preliminary data.</text>
</comment>
<evidence type="ECO:0000313" key="1">
    <source>
        <dbReference type="EMBL" id="KKM06628.1"/>
    </source>
</evidence>
<dbReference type="EMBL" id="LAZR01015949">
    <property type="protein sequence ID" value="KKM06628.1"/>
    <property type="molecule type" value="Genomic_DNA"/>
</dbReference>
<name>A0A0F9K626_9ZZZZ</name>
<sequence length="406" mass="45904">QKMTDVKRRKLLREDFQKNEGVLRLAPAWVPRSFLIPGNRLKLDTRDLYALGIDRGGIDERWLASSTNADNGPGTPEDEGLSYIVIDGEKVILLKEAIELEGNLILGKRTIEKFGGWKVLTKFFDNLGAIPHHLHQNDEQAKLVGRKGKPEAYYFPRQLNFVENNFPYTYFGLVPGTTRKDVKRCLERWNEGDNGILNYTQAYKLEPGTGWSVPPCILHAPGSLVTYEIQGPSDVFAMFQSMVEDRPVPRDLLVHDLPEDKHYDLDFIVELIDWSANLDEHFKKNHYLKPLPVGNTEEEGYQEMWITYGTGDIFSARELTVFPDRNVTIKDNGGYGLVVIQGHGSVGKMPVESPVLIRYNDLTHDELFVSNEAARRGVRITNKGYENLVILKHFGPGTNPDAPGIG</sequence>
<dbReference type="SUPFAM" id="SSF51182">
    <property type="entry name" value="RmlC-like cupins"/>
    <property type="match status" value="1"/>
</dbReference>
<dbReference type="InterPro" id="IPR011051">
    <property type="entry name" value="RmlC_Cupin_sf"/>
</dbReference>
<evidence type="ECO:0008006" key="2">
    <source>
        <dbReference type="Google" id="ProtNLM"/>
    </source>
</evidence>
<proteinExistence type="predicted"/>
<organism evidence="1">
    <name type="scientific">marine sediment metagenome</name>
    <dbReference type="NCBI Taxonomy" id="412755"/>
    <lineage>
        <taxon>unclassified sequences</taxon>
        <taxon>metagenomes</taxon>
        <taxon>ecological metagenomes</taxon>
    </lineage>
</organism>
<accession>A0A0F9K626</accession>
<feature type="non-terminal residue" evidence="1">
    <location>
        <position position="1"/>
    </location>
</feature>
<dbReference type="InterPro" id="IPR014710">
    <property type="entry name" value="RmlC-like_jellyroll"/>
</dbReference>